<dbReference type="Gene3D" id="3.30.230.10">
    <property type="match status" value="1"/>
</dbReference>
<evidence type="ECO:0000256" key="2">
    <source>
        <dbReference type="ARBA" id="ARBA00022840"/>
    </source>
</evidence>
<accession>A0AAP0F0D1</accession>
<keyword evidence="3" id="KW-0732">Signal</keyword>
<dbReference type="Pfam" id="PF00288">
    <property type="entry name" value="GHMP_kinases_N"/>
    <property type="match status" value="1"/>
</dbReference>
<dbReference type="PANTHER" id="PTHR10457">
    <property type="entry name" value="MEVALONATE KINASE/GALACTOKINASE"/>
    <property type="match status" value="1"/>
</dbReference>
<feature type="chain" id="PRO_5042944273" description="GHMP kinase N-terminal domain-containing protein" evidence="3">
    <location>
        <begin position="20"/>
        <end position="393"/>
    </location>
</feature>
<dbReference type="GO" id="GO:0005524">
    <property type="term" value="F:ATP binding"/>
    <property type="evidence" value="ECO:0007669"/>
    <property type="project" value="UniProtKB-KW"/>
</dbReference>
<sequence>MRGRTRVIILGSFIAVAVDLRFDDDALSADLLGVWESLPTDALVPDGAAGPPIGRNQGRKVYFPFNPFSSSPFSLELQPNPKHFLSVLLHRRLCSSLASPSSSALLSLAGPSSSAFFIGSALSRGSFFIGFALAGPSSSAFAEFPASVSASHFHLLREVETQCGSIQCFAIVSTAPPSPISPPSISAKPSPLSPPSFSAPSSHLLCSGNIVSASAIPPSQNLTMPLHSSDIVRLLKLLAYCPSGWRRISTLMSGCIEVLCFDQDNLREKIDEVQNTVVDSKENERAPSPILEKNDWGTYAKGALYALQQEGMNLTQGIKGMISGSECLDSSGLSSSAAVGVAYLLALESANGLTVLPDVNIELDRLIENEYLGLKNGILDQSAILLSSYGCLT</sequence>
<keyword evidence="2" id="KW-0067">ATP-binding</keyword>
<evidence type="ECO:0000313" key="5">
    <source>
        <dbReference type="EMBL" id="KAK9103030.1"/>
    </source>
</evidence>
<dbReference type="SUPFAM" id="SSF54211">
    <property type="entry name" value="Ribosomal protein S5 domain 2-like"/>
    <property type="match status" value="1"/>
</dbReference>
<keyword evidence="6" id="KW-1185">Reference proteome</keyword>
<evidence type="ECO:0000259" key="4">
    <source>
        <dbReference type="Pfam" id="PF00288"/>
    </source>
</evidence>
<dbReference type="Proteomes" id="UP001417504">
    <property type="component" value="Unassembled WGS sequence"/>
</dbReference>
<protein>
    <recommendedName>
        <fullName evidence="4">GHMP kinase N-terminal domain-containing protein</fullName>
    </recommendedName>
</protein>
<evidence type="ECO:0000256" key="3">
    <source>
        <dbReference type="SAM" id="SignalP"/>
    </source>
</evidence>
<dbReference type="EMBL" id="JBBNAE010000008">
    <property type="protein sequence ID" value="KAK9103030.1"/>
    <property type="molecule type" value="Genomic_DNA"/>
</dbReference>
<reference evidence="5 6" key="1">
    <citation type="submission" date="2024-01" db="EMBL/GenBank/DDBJ databases">
        <title>Genome assemblies of Stephania.</title>
        <authorList>
            <person name="Yang L."/>
        </authorList>
    </citation>
    <scope>NUCLEOTIDE SEQUENCE [LARGE SCALE GENOMIC DNA]</scope>
    <source>
        <strain evidence="5">QJT</strain>
        <tissue evidence="5">Leaf</tissue>
    </source>
</reference>
<dbReference type="AlphaFoldDB" id="A0AAP0F0D1"/>
<feature type="domain" description="GHMP kinase N-terminal" evidence="4">
    <location>
        <begin position="299"/>
        <end position="386"/>
    </location>
</feature>
<evidence type="ECO:0000256" key="1">
    <source>
        <dbReference type="ARBA" id="ARBA00022741"/>
    </source>
</evidence>
<proteinExistence type="predicted"/>
<keyword evidence="1" id="KW-0547">Nucleotide-binding</keyword>
<dbReference type="InterPro" id="IPR006204">
    <property type="entry name" value="GHMP_kinase_N_dom"/>
</dbReference>
<dbReference type="PANTHER" id="PTHR10457:SF6">
    <property type="entry name" value="GALACTURONOKINASE"/>
    <property type="match status" value="1"/>
</dbReference>
<evidence type="ECO:0000313" key="6">
    <source>
        <dbReference type="Proteomes" id="UP001417504"/>
    </source>
</evidence>
<dbReference type="InterPro" id="IPR014721">
    <property type="entry name" value="Ribsml_uS5_D2-typ_fold_subgr"/>
</dbReference>
<organism evidence="5 6">
    <name type="scientific">Stephania japonica</name>
    <dbReference type="NCBI Taxonomy" id="461633"/>
    <lineage>
        <taxon>Eukaryota</taxon>
        <taxon>Viridiplantae</taxon>
        <taxon>Streptophyta</taxon>
        <taxon>Embryophyta</taxon>
        <taxon>Tracheophyta</taxon>
        <taxon>Spermatophyta</taxon>
        <taxon>Magnoliopsida</taxon>
        <taxon>Ranunculales</taxon>
        <taxon>Menispermaceae</taxon>
        <taxon>Menispermoideae</taxon>
        <taxon>Cissampelideae</taxon>
        <taxon>Stephania</taxon>
    </lineage>
</organism>
<dbReference type="GO" id="GO:0006012">
    <property type="term" value="P:galactose metabolic process"/>
    <property type="evidence" value="ECO:0007669"/>
    <property type="project" value="TreeGrafter"/>
</dbReference>
<dbReference type="PRINTS" id="PR00959">
    <property type="entry name" value="MEVGALKINASE"/>
</dbReference>
<comment type="caution">
    <text evidence="5">The sequence shown here is derived from an EMBL/GenBank/DDBJ whole genome shotgun (WGS) entry which is preliminary data.</text>
</comment>
<feature type="signal peptide" evidence="3">
    <location>
        <begin position="1"/>
        <end position="19"/>
    </location>
</feature>
<dbReference type="InterPro" id="IPR020568">
    <property type="entry name" value="Ribosomal_Su5_D2-typ_SF"/>
</dbReference>
<name>A0AAP0F0D1_9MAGN</name>
<gene>
    <name evidence="5" type="ORF">Sjap_020284</name>
</gene>
<dbReference type="GO" id="GO:0005829">
    <property type="term" value="C:cytosol"/>
    <property type="evidence" value="ECO:0007669"/>
    <property type="project" value="TreeGrafter"/>
</dbReference>